<protein>
    <recommendedName>
        <fullName evidence="14">Multidrug resistance-associated protein lethal(2)03659</fullName>
    </recommendedName>
</protein>
<dbReference type="Gene3D" id="3.40.50.300">
    <property type="entry name" value="P-loop containing nucleotide triphosphate hydrolases"/>
    <property type="match status" value="2"/>
</dbReference>
<feature type="transmembrane region" description="Helical" evidence="9">
    <location>
        <begin position="917"/>
        <end position="939"/>
    </location>
</feature>
<accession>A0A8J9VZV7</accession>
<dbReference type="CDD" id="cd03244">
    <property type="entry name" value="ABCC_MRP_domain2"/>
    <property type="match status" value="1"/>
</dbReference>
<feature type="transmembrane region" description="Helical" evidence="9">
    <location>
        <begin position="821"/>
        <end position="843"/>
    </location>
</feature>
<keyword evidence="6 9" id="KW-1133">Transmembrane helix</keyword>
<gene>
    <name evidence="12" type="ORF">BINO364_LOCUS8504</name>
</gene>
<evidence type="ECO:0000259" key="11">
    <source>
        <dbReference type="PROSITE" id="PS50929"/>
    </source>
</evidence>
<dbReference type="FunFam" id="3.40.50.300:FF:000482">
    <property type="entry name" value="Multidrug resistance-associated protein member 4"/>
    <property type="match status" value="1"/>
</dbReference>
<dbReference type="FunFam" id="3.40.50.300:FF:000163">
    <property type="entry name" value="Multidrug resistance-associated protein member 4"/>
    <property type="match status" value="1"/>
</dbReference>
<dbReference type="Gene3D" id="1.20.1560.10">
    <property type="entry name" value="ABC transporter type 1, transmembrane domain"/>
    <property type="match status" value="2"/>
</dbReference>
<comment type="subcellular location">
    <subcellularLocation>
        <location evidence="1">Membrane</location>
        <topology evidence="1">Multi-pass membrane protein</topology>
    </subcellularLocation>
</comment>
<feature type="transmembrane region" description="Helical" evidence="9">
    <location>
        <begin position="75"/>
        <end position="95"/>
    </location>
</feature>
<feature type="transmembrane region" description="Helical" evidence="9">
    <location>
        <begin position="1032"/>
        <end position="1054"/>
    </location>
</feature>
<dbReference type="PROSITE" id="PS50929">
    <property type="entry name" value="ABC_TM1F"/>
    <property type="match status" value="2"/>
</dbReference>
<name>A0A8J9VZV7_9NEOP</name>
<dbReference type="InterPro" id="IPR011527">
    <property type="entry name" value="ABC1_TM_dom"/>
</dbReference>
<dbReference type="PROSITE" id="PS50893">
    <property type="entry name" value="ABC_TRANSPORTER_2"/>
    <property type="match status" value="2"/>
</dbReference>
<proteinExistence type="predicted"/>
<dbReference type="InterPro" id="IPR050173">
    <property type="entry name" value="ABC_transporter_C-like"/>
</dbReference>
<feature type="transmembrane region" description="Helical" evidence="9">
    <location>
        <begin position="180"/>
        <end position="199"/>
    </location>
</feature>
<dbReference type="InterPro" id="IPR027417">
    <property type="entry name" value="P-loop_NTPase"/>
</dbReference>
<dbReference type="PANTHER" id="PTHR24223:SF415">
    <property type="entry name" value="FI20190P1"/>
    <property type="match status" value="1"/>
</dbReference>
<dbReference type="PANTHER" id="PTHR24223">
    <property type="entry name" value="ATP-BINDING CASSETTE SUB-FAMILY C"/>
    <property type="match status" value="1"/>
</dbReference>
<feature type="transmembrane region" description="Helical" evidence="9">
    <location>
        <begin position="33"/>
        <end position="55"/>
    </location>
</feature>
<dbReference type="CDD" id="cd03250">
    <property type="entry name" value="ABCC_MRP_domain1"/>
    <property type="match status" value="1"/>
</dbReference>
<evidence type="ECO:0000256" key="4">
    <source>
        <dbReference type="ARBA" id="ARBA00022741"/>
    </source>
</evidence>
<dbReference type="InterPro" id="IPR003593">
    <property type="entry name" value="AAA+_ATPase"/>
</dbReference>
<feature type="domain" description="ABC transporter" evidence="10">
    <location>
        <begin position="440"/>
        <end position="662"/>
    </location>
</feature>
<dbReference type="Proteomes" id="UP000838878">
    <property type="component" value="Chromosome 3"/>
</dbReference>
<dbReference type="CDD" id="cd18579">
    <property type="entry name" value="ABC_6TM_ABCC_D1"/>
    <property type="match status" value="1"/>
</dbReference>
<feature type="non-terminal residue" evidence="12">
    <location>
        <position position="1354"/>
    </location>
</feature>
<evidence type="ECO:0000256" key="9">
    <source>
        <dbReference type="SAM" id="Phobius"/>
    </source>
</evidence>
<feature type="transmembrane region" description="Helical" evidence="9">
    <location>
        <begin position="891"/>
        <end position="911"/>
    </location>
</feature>
<dbReference type="OrthoDB" id="6500128at2759"/>
<keyword evidence="2" id="KW-0813">Transport</keyword>
<feature type="region of interest" description="Disordered" evidence="8">
    <location>
        <begin position="667"/>
        <end position="715"/>
    </location>
</feature>
<dbReference type="Pfam" id="PF00005">
    <property type="entry name" value="ABC_tran"/>
    <property type="match status" value="2"/>
</dbReference>
<feature type="transmembrane region" description="Helical" evidence="9">
    <location>
        <begin position="152"/>
        <end position="174"/>
    </location>
</feature>
<keyword evidence="7 9" id="KW-0472">Membrane</keyword>
<dbReference type="InterPro" id="IPR036640">
    <property type="entry name" value="ABC1_TM_sf"/>
</dbReference>
<evidence type="ECO:0000313" key="12">
    <source>
        <dbReference type="EMBL" id="CAH0722562.1"/>
    </source>
</evidence>
<keyword evidence="3 9" id="KW-0812">Transmembrane</keyword>
<evidence type="ECO:0000259" key="10">
    <source>
        <dbReference type="PROSITE" id="PS50893"/>
    </source>
</evidence>
<dbReference type="SUPFAM" id="SSF90123">
    <property type="entry name" value="ABC transporter transmembrane region"/>
    <property type="match status" value="2"/>
</dbReference>
<feature type="transmembrane region" description="Helical" evidence="9">
    <location>
        <begin position="737"/>
        <end position="758"/>
    </location>
</feature>
<feature type="compositionally biased region" description="Low complexity" evidence="8">
    <location>
        <begin position="680"/>
        <end position="696"/>
    </location>
</feature>
<dbReference type="GO" id="GO:0140359">
    <property type="term" value="F:ABC-type transporter activity"/>
    <property type="evidence" value="ECO:0007669"/>
    <property type="project" value="InterPro"/>
</dbReference>
<keyword evidence="4" id="KW-0547">Nucleotide-binding</keyword>
<dbReference type="EMBL" id="OV170223">
    <property type="protein sequence ID" value="CAH0722562.1"/>
    <property type="molecule type" value="Genomic_DNA"/>
</dbReference>
<dbReference type="SUPFAM" id="SSF52540">
    <property type="entry name" value="P-loop containing nucleoside triphosphate hydrolases"/>
    <property type="match status" value="2"/>
</dbReference>
<evidence type="ECO:0000256" key="6">
    <source>
        <dbReference type="ARBA" id="ARBA00022989"/>
    </source>
</evidence>
<evidence type="ECO:0000313" key="13">
    <source>
        <dbReference type="Proteomes" id="UP000838878"/>
    </source>
</evidence>
<dbReference type="GO" id="GO:0005524">
    <property type="term" value="F:ATP binding"/>
    <property type="evidence" value="ECO:0007669"/>
    <property type="project" value="UniProtKB-KW"/>
</dbReference>
<dbReference type="Pfam" id="PF00664">
    <property type="entry name" value="ABC_membrane"/>
    <property type="match status" value="2"/>
</dbReference>
<keyword evidence="13" id="KW-1185">Reference proteome</keyword>
<keyword evidence="5" id="KW-0067">ATP-binding</keyword>
<feature type="transmembrane region" description="Helical" evidence="9">
    <location>
        <begin position="334"/>
        <end position="354"/>
    </location>
</feature>
<dbReference type="GO" id="GO:0016887">
    <property type="term" value="F:ATP hydrolysis activity"/>
    <property type="evidence" value="ECO:0007669"/>
    <property type="project" value="InterPro"/>
</dbReference>
<evidence type="ECO:0000256" key="2">
    <source>
        <dbReference type="ARBA" id="ARBA00022448"/>
    </source>
</evidence>
<reference evidence="12" key="1">
    <citation type="submission" date="2021-12" db="EMBL/GenBank/DDBJ databases">
        <authorList>
            <person name="Martin H S."/>
        </authorList>
    </citation>
    <scope>NUCLEOTIDE SEQUENCE</scope>
</reference>
<sequence length="1354" mass="152270">MEALLNVKKWIEEIALANKQGRKPSLLRAMTKTFWLSYASSGFMFFVQAIILKPFQPVALSMLLFYWEPGSNMTYEQAVYCASAVILISLLIAFLNHHGTYSTQQFGMKVRIAACSLIYRKVMRMSSGALAQTTAGQVVNLLSNDVNRFDYAFIYTHFIWLLPLQVLVVCYLIYIKIGYAAIVGVIGIVLQTIPVQSYMSKLAARLRMKTAIKTDERVRIMDEIINGMQVIKMYAWEKPFEQVVALARKNEINCVTSASYLRGVYLSFMVFTERLSLYITLLSYSLFGYQVTADIVFPLAQFFNTLQGTLSIIMSNAVSFLAEALISVQRLEAFMLLVAILLPASLSLMLESYASVLRIQQLLLLDEREDLRSVADVDIAKLVLRAKNKKIKNLSEVDLRSNTFKKIEEEGIYNPGFDCNEKALISPAINANSMHPDVGIYIQDVSASWTDGGPITLRNINLSIPKGKLCAIIGSVGSGKSSILHLLLNELRATSGKIYLSGPLSYACQEPWLFVSTVRQNILFGLPYNSKKYKEVVKVCALQKDFQQFPHGDQTLVGERGASLSGGQRARINLARAVYRHAEIYLLDDPLSAVDAHVGRQLFDECITGYLRHTTRVLVTHQLHYLQAADYIVIMNNGVIEAKGTYEELTTSGKDFAKLLCSVQEDKEVNPETEKPPPMSRRTSSRLSTARRPSLADSASGCDGPAQEMEEEERESGSMGWHVYGAYLRAGGRTGRLIFMVVLLIVGQLSATLCDYWVTLWTNEVTRQKERETNTTVKEYERVTPVDNSTFTLTTYFSGIDIEPNLDIHAYIGPLDTSQYLYVYTALIFCCIFFITARAFMFFKVCMTSSRNLHNDMFHSMLRGVMRFFDSNSSGRILNRFSKDIGALDELLPRFLLESIQIYLVMFSILALNAAALVWTLLPTTIILLLFYVILQIYLKSAQSIKRLEGTTRSPVFSHMSTTLNGISTIRSAGAQQRLIQEFDGYQDIHTSTWSSYLASGVTLGFWLDFICVLYLAIVIVAFLVIDSKTIFSGNVGLAISQTLILTGMLQFGVRQTAEVISQMTSVERILQYTHIEREPQWDKGTKETPKGWPWCGRIEFRNCFMKYTTEDLPVLKNLNLVIESGWKVGIVGRTGAGKSSLISSLFRLAIIEGEVLIDEVDTGHLSLQDLRSKISIIPQEPVLFSATIRYNLDPFNSYDDEKLWKALEAVDLKGAIPALDFKVSEGGSNFSLGQRQLVCLARAILRGNRILVLDEATANVDPKTDEFIQKTIRKRFSDCTVLTVAHRLNTIMDSDRVMVMDSGRLVEFDHPYRLLNNPEGYFTKMVKETSEKMSSQLYQIAKKTFLDSGGVIE</sequence>
<feature type="transmembrane region" description="Helical" evidence="9">
    <location>
        <begin position="1004"/>
        <end position="1026"/>
    </location>
</feature>
<feature type="domain" description="ABC transmembrane type-1" evidence="11">
    <location>
        <begin position="738"/>
        <end position="1062"/>
    </location>
</feature>
<dbReference type="GO" id="GO:0016020">
    <property type="term" value="C:membrane"/>
    <property type="evidence" value="ECO:0007669"/>
    <property type="project" value="UniProtKB-SubCell"/>
</dbReference>
<dbReference type="FunFam" id="1.20.1560.10:FF:000014">
    <property type="entry name" value="Multidrug resistance-associated protein member 4"/>
    <property type="match status" value="1"/>
</dbReference>
<dbReference type="PROSITE" id="PS00211">
    <property type="entry name" value="ABC_TRANSPORTER_1"/>
    <property type="match status" value="2"/>
</dbReference>
<dbReference type="SMART" id="SM00382">
    <property type="entry name" value="AAA"/>
    <property type="match status" value="2"/>
</dbReference>
<dbReference type="InterPro" id="IPR044746">
    <property type="entry name" value="ABCC_6TM_D1"/>
</dbReference>
<organism evidence="12 13">
    <name type="scientific">Brenthis ino</name>
    <name type="common">lesser marbled fritillary</name>
    <dbReference type="NCBI Taxonomy" id="405034"/>
    <lineage>
        <taxon>Eukaryota</taxon>
        <taxon>Metazoa</taxon>
        <taxon>Ecdysozoa</taxon>
        <taxon>Arthropoda</taxon>
        <taxon>Hexapoda</taxon>
        <taxon>Insecta</taxon>
        <taxon>Pterygota</taxon>
        <taxon>Neoptera</taxon>
        <taxon>Endopterygota</taxon>
        <taxon>Lepidoptera</taxon>
        <taxon>Glossata</taxon>
        <taxon>Ditrysia</taxon>
        <taxon>Papilionoidea</taxon>
        <taxon>Nymphalidae</taxon>
        <taxon>Heliconiinae</taxon>
        <taxon>Argynnini</taxon>
        <taxon>Brenthis</taxon>
    </lineage>
</organism>
<evidence type="ECO:0000256" key="7">
    <source>
        <dbReference type="ARBA" id="ARBA00023136"/>
    </source>
</evidence>
<feature type="transmembrane region" description="Helical" evidence="9">
    <location>
        <begin position="309"/>
        <end position="328"/>
    </location>
</feature>
<dbReference type="InterPro" id="IPR003439">
    <property type="entry name" value="ABC_transporter-like_ATP-bd"/>
</dbReference>
<evidence type="ECO:0000256" key="3">
    <source>
        <dbReference type="ARBA" id="ARBA00022692"/>
    </source>
</evidence>
<evidence type="ECO:0000256" key="5">
    <source>
        <dbReference type="ARBA" id="ARBA00022840"/>
    </source>
</evidence>
<evidence type="ECO:0008006" key="14">
    <source>
        <dbReference type="Google" id="ProtNLM"/>
    </source>
</evidence>
<feature type="domain" description="ABC transmembrane type-1" evidence="11">
    <location>
        <begin position="49"/>
        <end position="322"/>
    </location>
</feature>
<evidence type="ECO:0000256" key="1">
    <source>
        <dbReference type="ARBA" id="ARBA00004141"/>
    </source>
</evidence>
<feature type="domain" description="ABC transporter" evidence="10">
    <location>
        <begin position="1099"/>
        <end position="1328"/>
    </location>
</feature>
<feature type="transmembrane region" description="Helical" evidence="9">
    <location>
        <begin position="277"/>
        <end position="297"/>
    </location>
</feature>
<evidence type="ECO:0000256" key="8">
    <source>
        <dbReference type="SAM" id="MobiDB-lite"/>
    </source>
</evidence>
<dbReference type="FunFam" id="1.20.1560.10:FF:000026">
    <property type="entry name" value="Multidrug resistance-associated protein lethal(2)03659"/>
    <property type="match status" value="1"/>
</dbReference>
<dbReference type="InterPro" id="IPR017871">
    <property type="entry name" value="ABC_transporter-like_CS"/>
</dbReference>